<dbReference type="GO" id="GO:0005634">
    <property type="term" value="C:nucleus"/>
    <property type="evidence" value="ECO:0007669"/>
    <property type="project" value="TreeGrafter"/>
</dbReference>
<dbReference type="GO" id="GO:1990165">
    <property type="term" value="F:single-strand break-containing DNA binding"/>
    <property type="evidence" value="ECO:0007669"/>
    <property type="project" value="TreeGrafter"/>
</dbReference>
<dbReference type="Pfam" id="PF16278">
    <property type="entry name" value="zf-C2HE"/>
    <property type="match status" value="1"/>
</dbReference>
<dbReference type="SUPFAM" id="SSF54197">
    <property type="entry name" value="HIT-like"/>
    <property type="match status" value="1"/>
</dbReference>
<dbReference type="OrthoDB" id="3512845at2759"/>
<dbReference type="AlphaFoldDB" id="A0A642UUN8"/>
<dbReference type="Proteomes" id="UP000761534">
    <property type="component" value="Unassembled WGS sequence"/>
</dbReference>
<evidence type="ECO:0000259" key="1">
    <source>
        <dbReference type="Pfam" id="PF16278"/>
    </source>
</evidence>
<dbReference type="EMBL" id="SWFS01000405">
    <property type="protein sequence ID" value="KAA8905965.1"/>
    <property type="molecule type" value="Genomic_DNA"/>
</dbReference>
<protein>
    <recommendedName>
        <fullName evidence="1">Aprataxin C2HE/C2H2/C2HC zinc finger domain-containing protein</fullName>
    </recommendedName>
</protein>
<dbReference type="PANTHER" id="PTHR12486">
    <property type="entry name" value="APRATAXIN-RELATED"/>
    <property type="match status" value="1"/>
</dbReference>
<dbReference type="Pfam" id="PF11969">
    <property type="entry name" value="DcpS_C"/>
    <property type="match status" value="1"/>
</dbReference>
<feature type="domain" description="Aprataxin C2HE/C2H2/C2HC zinc finger" evidence="1">
    <location>
        <begin position="139"/>
        <end position="198"/>
    </location>
</feature>
<dbReference type="InterPro" id="IPR032566">
    <property type="entry name" value="Znf-C2HE"/>
</dbReference>
<organism evidence="2 3">
    <name type="scientific">Trichomonascus ciferrii</name>
    <dbReference type="NCBI Taxonomy" id="44093"/>
    <lineage>
        <taxon>Eukaryota</taxon>
        <taxon>Fungi</taxon>
        <taxon>Dikarya</taxon>
        <taxon>Ascomycota</taxon>
        <taxon>Saccharomycotina</taxon>
        <taxon>Dipodascomycetes</taxon>
        <taxon>Dipodascales</taxon>
        <taxon>Trichomonascaceae</taxon>
        <taxon>Trichomonascus</taxon>
        <taxon>Trichomonascus ciferrii complex</taxon>
    </lineage>
</organism>
<dbReference type="GO" id="GO:0030983">
    <property type="term" value="F:mismatched DNA binding"/>
    <property type="evidence" value="ECO:0007669"/>
    <property type="project" value="TreeGrafter"/>
</dbReference>
<dbReference type="GO" id="GO:0003725">
    <property type="term" value="F:double-stranded RNA binding"/>
    <property type="evidence" value="ECO:0007669"/>
    <property type="project" value="TreeGrafter"/>
</dbReference>
<keyword evidence="3" id="KW-1185">Reference proteome</keyword>
<proteinExistence type="predicted"/>
<dbReference type="VEuPathDB" id="FungiDB:TRICI_005216"/>
<comment type="caution">
    <text evidence="2">The sequence shown here is derived from an EMBL/GenBank/DDBJ whole genome shotgun (WGS) entry which is preliminary data.</text>
</comment>
<accession>A0A642UUN8</accession>
<sequence length="201" mass="23858">MSLYRGALRTYIERPEKHGGLIRFVDEKFVILEDGFPKAKVHYLVMPRDKKITRLHPVEALSKPEFYKEAEEYVEKAIELACKELREKTGCKHEQEYYEQFLKIGVHSSPSMDNMHIHVMSKDMCSDRMKKALHYSSFTTKFFIPFEEAANLPEDDERRDREGMEQFVKKADLTCWKCDKNFKRSFASLKPHLMEECSRIY</sequence>
<reference evidence="2" key="1">
    <citation type="journal article" date="2019" name="G3 (Bethesda)">
        <title>Genome Assemblies of Two Rare Opportunistic Yeast Pathogens: Diutina rugosa (syn. Candida rugosa) and Trichomonascus ciferrii (syn. Candida ciferrii).</title>
        <authorList>
            <person name="Mixao V."/>
            <person name="Saus E."/>
            <person name="Hansen A.P."/>
            <person name="Lass-Florl C."/>
            <person name="Gabaldon T."/>
        </authorList>
    </citation>
    <scope>NUCLEOTIDE SEQUENCE</scope>
    <source>
        <strain evidence="2">CBS 4856</strain>
    </source>
</reference>
<dbReference type="InterPro" id="IPR036265">
    <property type="entry name" value="HIT-like_sf"/>
</dbReference>
<evidence type="ECO:0000313" key="3">
    <source>
        <dbReference type="Proteomes" id="UP000761534"/>
    </source>
</evidence>
<evidence type="ECO:0000313" key="2">
    <source>
        <dbReference type="EMBL" id="KAA8905965.1"/>
    </source>
</evidence>
<name>A0A642UUN8_9ASCO</name>
<gene>
    <name evidence="2" type="ORF">TRICI_005216</name>
</gene>
<dbReference type="GO" id="GO:0000012">
    <property type="term" value="P:single strand break repair"/>
    <property type="evidence" value="ECO:0007669"/>
    <property type="project" value="TreeGrafter"/>
</dbReference>
<dbReference type="GO" id="GO:0003697">
    <property type="term" value="F:single-stranded DNA binding"/>
    <property type="evidence" value="ECO:0007669"/>
    <property type="project" value="TreeGrafter"/>
</dbReference>
<dbReference type="PANTHER" id="PTHR12486:SF4">
    <property type="entry name" value="APRATAXIN"/>
    <property type="match status" value="1"/>
</dbReference>
<dbReference type="Gene3D" id="3.30.428.10">
    <property type="entry name" value="HIT-like"/>
    <property type="match status" value="1"/>
</dbReference>
<dbReference type="GO" id="GO:0033699">
    <property type="term" value="F:DNA 5'-adenosine monophosphate hydrolase activity"/>
    <property type="evidence" value="ECO:0007669"/>
    <property type="project" value="TreeGrafter"/>
</dbReference>